<reference evidence="2 3" key="1">
    <citation type="submission" date="2024-09" db="EMBL/GenBank/DDBJ databases">
        <title>Chromosome-scale assembly of Riccia sorocarpa.</title>
        <authorList>
            <person name="Paukszto L."/>
        </authorList>
    </citation>
    <scope>NUCLEOTIDE SEQUENCE [LARGE SCALE GENOMIC DNA]</scope>
    <source>
        <strain evidence="2">LP-2024</strain>
        <tissue evidence="2">Aerial parts of the thallus</tissue>
    </source>
</reference>
<gene>
    <name evidence="2" type="ORF">R1sor_016987</name>
</gene>
<dbReference type="Proteomes" id="UP001633002">
    <property type="component" value="Unassembled WGS sequence"/>
</dbReference>
<accession>A0ABD3I933</accession>
<evidence type="ECO:0000313" key="3">
    <source>
        <dbReference type="Proteomes" id="UP001633002"/>
    </source>
</evidence>
<name>A0ABD3I933_9MARC</name>
<feature type="compositionally biased region" description="Basic and acidic residues" evidence="1">
    <location>
        <begin position="14"/>
        <end position="25"/>
    </location>
</feature>
<evidence type="ECO:0000256" key="1">
    <source>
        <dbReference type="SAM" id="MobiDB-lite"/>
    </source>
</evidence>
<comment type="caution">
    <text evidence="2">The sequence shown here is derived from an EMBL/GenBank/DDBJ whole genome shotgun (WGS) entry which is preliminary data.</text>
</comment>
<sequence>MDARESAFNSTVGRDGETSQRREFAFLESEPVDEFSQRPDFSSQAPFFGMSSPLLSVPSSQVHPQLAPRVVRPRVTAIDPGHIAAWARRASTQPLPISPPDRVDVGTRIPGFNLGAFVGPNYGTQPIIPPVNMVASMPSAGNLQSAVEEEIVAPGANVNNPVIGSLPSCLLTLKNTG</sequence>
<keyword evidence="3" id="KW-1185">Reference proteome</keyword>
<organism evidence="2 3">
    <name type="scientific">Riccia sorocarpa</name>
    <dbReference type="NCBI Taxonomy" id="122646"/>
    <lineage>
        <taxon>Eukaryota</taxon>
        <taxon>Viridiplantae</taxon>
        <taxon>Streptophyta</taxon>
        <taxon>Embryophyta</taxon>
        <taxon>Marchantiophyta</taxon>
        <taxon>Marchantiopsida</taxon>
        <taxon>Marchantiidae</taxon>
        <taxon>Marchantiales</taxon>
        <taxon>Ricciaceae</taxon>
        <taxon>Riccia</taxon>
    </lineage>
</organism>
<feature type="region of interest" description="Disordered" evidence="1">
    <location>
        <begin position="1"/>
        <end position="40"/>
    </location>
</feature>
<dbReference type="AlphaFoldDB" id="A0ABD3I933"/>
<protein>
    <submittedName>
        <fullName evidence="2">Uncharacterized protein</fullName>
    </submittedName>
</protein>
<dbReference type="EMBL" id="JBJQOH010000001">
    <property type="protein sequence ID" value="KAL3698965.1"/>
    <property type="molecule type" value="Genomic_DNA"/>
</dbReference>
<proteinExistence type="predicted"/>
<evidence type="ECO:0000313" key="2">
    <source>
        <dbReference type="EMBL" id="KAL3698965.1"/>
    </source>
</evidence>